<dbReference type="EMBL" id="JBCGBO010000024">
    <property type="protein sequence ID" value="KAK9180730.1"/>
    <property type="molecule type" value="Genomic_DNA"/>
</dbReference>
<evidence type="ECO:0000313" key="2">
    <source>
        <dbReference type="Proteomes" id="UP001428341"/>
    </source>
</evidence>
<accession>A0AAP0LRB6</accession>
<proteinExistence type="predicted"/>
<sequence length="363" mass="40289">MPESAHLDSEANNGSSSLVPKKCRKQSVKVRQRFFKCVPLLSIKPDAVDAPFFSSFFSNDQILYMKTALRQASSIELGTSLGLGIGFLLRSLLLHSFPRIRHSLLQIIHPCLRLCLPDRIQSKQFVPLLDVPEGGSSLGVHYSRVRGGSPAGYNSIDAVRPLPPALPALLDELVPRWRNGWSRYCPGQPERKASQPIVSSLIFRKCALTLCLKRAAGNKQAFISDATKDFHERAKKDRSSRAYLNSIDDIRSSILGKEEAPVGGARIDRSRFRFGTGLALVKPILVPVRPCLPCFRSVSPVQESFLKAGYSAFWGITQNLDPLYDVLVEPLGYDALLLEYHGMEYPDLPKAPEKAISAFRTVK</sequence>
<reference evidence="1 2" key="1">
    <citation type="submission" date="2024-05" db="EMBL/GenBank/DDBJ databases">
        <title>Haplotype-resolved chromosome-level genome assembly of Huyou (Citrus changshanensis).</title>
        <authorList>
            <person name="Miao C."/>
            <person name="Chen W."/>
            <person name="Wu Y."/>
            <person name="Wang L."/>
            <person name="Zhao S."/>
            <person name="Grierson D."/>
            <person name="Xu C."/>
            <person name="Chen K."/>
        </authorList>
    </citation>
    <scope>NUCLEOTIDE SEQUENCE [LARGE SCALE GENOMIC DNA]</scope>
    <source>
        <strain evidence="1">01-14</strain>
        <tissue evidence="1">Leaf</tissue>
    </source>
</reference>
<organism evidence="1 2">
    <name type="scientific">Citrus x changshan-huyou</name>
    <dbReference type="NCBI Taxonomy" id="2935761"/>
    <lineage>
        <taxon>Eukaryota</taxon>
        <taxon>Viridiplantae</taxon>
        <taxon>Streptophyta</taxon>
        <taxon>Embryophyta</taxon>
        <taxon>Tracheophyta</taxon>
        <taxon>Spermatophyta</taxon>
        <taxon>Magnoliopsida</taxon>
        <taxon>eudicotyledons</taxon>
        <taxon>Gunneridae</taxon>
        <taxon>Pentapetalae</taxon>
        <taxon>rosids</taxon>
        <taxon>malvids</taxon>
        <taxon>Sapindales</taxon>
        <taxon>Rutaceae</taxon>
        <taxon>Aurantioideae</taxon>
        <taxon>Citrus</taxon>
    </lineage>
</organism>
<gene>
    <name evidence="1" type="ORF">WN944_023865</name>
</gene>
<name>A0AAP0LRB6_9ROSI</name>
<comment type="caution">
    <text evidence="1">The sequence shown here is derived from an EMBL/GenBank/DDBJ whole genome shotgun (WGS) entry which is preliminary data.</text>
</comment>
<dbReference type="AlphaFoldDB" id="A0AAP0LRB6"/>
<protein>
    <submittedName>
        <fullName evidence="1">Uncharacterized protein</fullName>
    </submittedName>
</protein>
<evidence type="ECO:0000313" key="1">
    <source>
        <dbReference type="EMBL" id="KAK9180730.1"/>
    </source>
</evidence>
<dbReference type="Proteomes" id="UP001428341">
    <property type="component" value="Unassembled WGS sequence"/>
</dbReference>
<keyword evidence="2" id="KW-1185">Reference proteome</keyword>